<feature type="domain" description="PLD phosphodiesterase" evidence="10">
    <location>
        <begin position="393"/>
        <end position="420"/>
    </location>
</feature>
<dbReference type="EC" id="2.7.8.-" evidence="8"/>
<evidence type="ECO:0000256" key="6">
    <source>
        <dbReference type="ARBA" id="ARBA00022989"/>
    </source>
</evidence>
<organism evidence="11 12">
    <name type="scientific">Gloeocapsopsis crepidinum LEGE 06123</name>
    <dbReference type="NCBI Taxonomy" id="588587"/>
    <lineage>
        <taxon>Bacteria</taxon>
        <taxon>Bacillati</taxon>
        <taxon>Cyanobacteriota</taxon>
        <taxon>Cyanophyceae</taxon>
        <taxon>Oscillatoriophycideae</taxon>
        <taxon>Chroococcales</taxon>
        <taxon>Chroococcaceae</taxon>
        <taxon>Gloeocapsopsis</taxon>
    </lineage>
</organism>
<dbReference type="Pfam" id="PF13091">
    <property type="entry name" value="PLDc_2"/>
    <property type="match status" value="2"/>
</dbReference>
<dbReference type="SMART" id="SM00155">
    <property type="entry name" value="PLDc"/>
    <property type="match status" value="2"/>
</dbReference>
<evidence type="ECO:0000259" key="10">
    <source>
        <dbReference type="PROSITE" id="PS50035"/>
    </source>
</evidence>
<keyword evidence="6 9" id="KW-1133">Transmembrane helix</keyword>
<feature type="domain" description="PLD phosphodiesterase" evidence="10">
    <location>
        <begin position="218"/>
        <end position="245"/>
    </location>
</feature>
<reference evidence="11 12" key="1">
    <citation type="submission" date="2020-10" db="EMBL/GenBank/DDBJ databases">
        <authorList>
            <person name="Castelo-Branco R."/>
            <person name="Eusebio N."/>
            <person name="Adriana R."/>
            <person name="Vieira A."/>
            <person name="Brugerolle De Fraissinette N."/>
            <person name="Rezende De Castro R."/>
            <person name="Schneider M.P."/>
            <person name="Vasconcelos V."/>
            <person name="Leao P.N."/>
        </authorList>
    </citation>
    <scope>NUCLEOTIDE SEQUENCE [LARGE SCALE GENOMIC DNA]</scope>
    <source>
        <strain evidence="11 12">LEGE 06123</strain>
    </source>
</reference>
<accession>A0ABR9UYU5</accession>
<gene>
    <name evidence="11" type="primary">cls</name>
    <name evidence="11" type="ORF">IQ230_24730</name>
</gene>
<dbReference type="RefSeq" id="WP_193934867.1">
    <property type="nucleotide sequence ID" value="NZ_CAWPMZ010000148.1"/>
</dbReference>
<keyword evidence="3" id="KW-0808">Transferase</keyword>
<evidence type="ECO:0000256" key="1">
    <source>
        <dbReference type="ARBA" id="ARBA00004236"/>
    </source>
</evidence>
<sequence>MSSTINFLSVYSVVSLVVHLLGIANAAHAVMNVRSSGGAIAWGISLITFPWVAIPLYWIFGRSRFRGYSEAIRRAYLEHQDLAHHAYDEILEFKAILPNELATVEKLAIKLSDSSFTSNNAIELLINGQQTYNQMLEAIAQAKHYILLQSYLIHDDGIGNKFKDALIAKANEGVRIYLLYDALGSYNLNRSYIKSLRRNRIAVSSFRSTKGKGNRFQLNFRNHRKILVVDGQTGFVGGLNIGDEYLGKDPHFGSWRDTHLKLQGPTVKYLQRTFLRDWYWATKEFPEVSWELTENHSDNQTAFVLATGPADQLAVCSLFFLNLINSAQDRLWIASPYFVPDDSTLNALKLATVRGVDVRIILPNRPDNLLVYLCSFSYYAELQEVGIKLYRYRSGFMHQKIILCDRTLAGVGTVNLDNRSFFLNFEVMTFAIRSERERGAIAPDLVESVKKMLLDDLNASRLINFSKYQQKPLWFRLSVRVSRLLAPIL</sequence>
<keyword evidence="12" id="KW-1185">Reference proteome</keyword>
<feature type="transmembrane region" description="Helical" evidence="9">
    <location>
        <begin position="39"/>
        <end position="60"/>
    </location>
</feature>
<dbReference type="InterPro" id="IPR022924">
    <property type="entry name" value="Cardiolipin_synthase"/>
</dbReference>
<dbReference type="PANTHER" id="PTHR21248">
    <property type="entry name" value="CARDIOLIPIN SYNTHASE"/>
    <property type="match status" value="1"/>
</dbReference>
<evidence type="ECO:0000256" key="2">
    <source>
        <dbReference type="ARBA" id="ARBA00022475"/>
    </source>
</evidence>
<keyword evidence="5" id="KW-0677">Repeat</keyword>
<evidence type="ECO:0000256" key="5">
    <source>
        <dbReference type="ARBA" id="ARBA00022737"/>
    </source>
</evidence>
<comment type="subcellular location">
    <subcellularLocation>
        <location evidence="1">Cell membrane</location>
    </subcellularLocation>
</comment>
<dbReference type="SUPFAM" id="SSF56024">
    <property type="entry name" value="Phospholipase D/nuclease"/>
    <property type="match status" value="2"/>
</dbReference>
<comment type="caution">
    <text evidence="11">The sequence shown here is derived from an EMBL/GenBank/DDBJ whole genome shotgun (WGS) entry which is preliminary data.</text>
</comment>
<dbReference type="InterPro" id="IPR025202">
    <property type="entry name" value="PLD-like_dom"/>
</dbReference>
<evidence type="ECO:0000313" key="11">
    <source>
        <dbReference type="EMBL" id="MBE9193484.1"/>
    </source>
</evidence>
<evidence type="ECO:0000313" key="12">
    <source>
        <dbReference type="Proteomes" id="UP000651156"/>
    </source>
</evidence>
<evidence type="ECO:0000256" key="8">
    <source>
        <dbReference type="NCBIfam" id="TIGR04265"/>
    </source>
</evidence>
<name>A0ABR9UYU5_9CHRO</name>
<keyword evidence="4 9" id="KW-0812">Transmembrane</keyword>
<dbReference type="Proteomes" id="UP000651156">
    <property type="component" value="Unassembled WGS sequence"/>
</dbReference>
<dbReference type="NCBIfam" id="TIGR04265">
    <property type="entry name" value="bac_cardiolipin"/>
    <property type="match status" value="1"/>
</dbReference>
<dbReference type="Gene3D" id="3.30.870.10">
    <property type="entry name" value="Endonuclease Chain A"/>
    <property type="match status" value="2"/>
</dbReference>
<evidence type="ECO:0000256" key="9">
    <source>
        <dbReference type="SAM" id="Phobius"/>
    </source>
</evidence>
<keyword evidence="2" id="KW-1003">Cell membrane</keyword>
<dbReference type="CDD" id="cd09155">
    <property type="entry name" value="PLDc_PaCLS_like_1"/>
    <property type="match status" value="1"/>
</dbReference>
<evidence type="ECO:0000256" key="7">
    <source>
        <dbReference type="ARBA" id="ARBA00023136"/>
    </source>
</evidence>
<dbReference type="EMBL" id="JADEWN010000098">
    <property type="protein sequence ID" value="MBE9193484.1"/>
    <property type="molecule type" value="Genomic_DNA"/>
</dbReference>
<evidence type="ECO:0000256" key="4">
    <source>
        <dbReference type="ARBA" id="ARBA00022692"/>
    </source>
</evidence>
<dbReference type="InterPro" id="IPR001736">
    <property type="entry name" value="PLipase_D/transphosphatidylase"/>
</dbReference>
<proteinExistence type="predicted"/>
<dbReference type="PANTHER" id="PTHR21248:SF22">
    <property type="entry name" value="PHOSPHOLIPASE D"/>
    <property type="match status" value="1"/>
</dbReference>
<keyword evidence="7 9" id="KW-0472">Membrane</keyword>
<dbReference type="PROSITE" id="PS50035">
    <property type="entry name" value="PLD"/>
    <property type="match status" value="2"/>
</dbReference>
<evidence type="ECO:0000256" key="3">
    <source>
        <dbReference type="ARBA" id="ARBA00022679"/>
    </source>
</evidence>
<protein>
    <recommendedName>
        <fullName evidence="8">Cardiolipin synthase</fullName>
        <ecNumber evidence="8">2.7.8.-</ecNumber>
    </recommendedName>
</protein>